<dbReference type="AlphaFoldDB" id="F8QBS0"/>
<protein>
    <submittedName>
        <fullName evidence="2">Uncharacterized protein</fullName>
    </submittedName>
</protein>
<reference evidence="3" key="1">
    <citation type="journal article" date="2011" name="Science">
        <title>The plant cell wall-decomposing machinery underlies the functional diversity of forest fungi.</title>
        <authorList>
            <person name="Eastwood D.C."/>
            <person name="Floudas D."/>
            <person name="Binder M."/>
            <person name="Majcherczyk A."/>
            <person name="Schneider P."/>
            <person name="Aerts A."/>
            <person name="Asiegbu F.O."/>
            <person name="Baker S.E."/>
            <person name="Barry K."/>
            <person name="Bendiksby M."/>
            <person name="Blumentritt M."/>
            <person name="Coutinho P.M."/>
            <person name="Cullen D."/>
            <person name="de Vries R.P."/>
            <person name="Gathman A."/>
            <person name="Goodell B."/>
            <person name="Henrissat B."/>
            <person name="Ihrmark K."/>
            <person name="Kauserud H."/>
            <person name="Kohler A."/>
            <person name="LaButti K."/>
            <person name="Lapidus A."/>
            <person name="Lavin J.L."/>
            <person name="Lee Y.-H."/>
            <person name="Lindquist E."/>
            <person name="Lilly W."/>
            <person name="Lucas S."/>
            <person name="Morin E."/>
            <person name="Murat C."/>
            <person name="Oguiza J.A."/>
            <person name="Park J."/>
            <person name="Pisabarro A.G."/>
            <person name="Riley R."/>
            <person name="Rosling A."/>
            <person name="Salamov A."/>
            <person name="Schmidt O."/>
            <person name="Schmutz J."/>
            <person name="Skrede I."/>
            <person name="Stenlid J."/>
            <person name="Wiebenga A."/>
            <person name="Xie X."/>
            <person name="Kuees U."/>
            <person name="Hibbett D.S."/>
            <person name="Hoffmeister D."/>
            <person name="Hoegberg N."/>
            <person name="Martin F."/>
            <person name="Grigoriev I.V."/>
            <person name="Watkinson S.C."/>
        </authorList>
    </citation>
    <scope>NUCLEOTIDE SEQUENCE [LARGE SCALE GENOMIC DNA]</scope>
    <source>
        <strain evidence="3">strain S7.3</strain>
    </source>
</reference>
<dbReference type="OrthoDB" id="3226519at2759"/>
<evidence type="ECO:0000313" key="3">
    <source>
        <dbReference type="Proteomes" id="UP000008063"/>
    </source>
</evidence>
<accession>F8QBS0</accession>
<gene>
    <name evidence="2" type="ORF">SERLA73DRAFT_188082</name>
</gene>
<dbReference type="eggNOG" id="ENOG502SX1U">
    <property type="taxonomic scope" value="Eukaryota"/>
</dbReference>
<organism evidence="3">
    <name type="scientific">Serpula lacrymans var. lacrymans (strain S7.3)</name>
    <name type="common">Dry rot fungus</name>
    <dbReference type="NCBI Taxonomy" id="936435"/>
    <lineage>
        <taxon>Eukaryota</taxon>
        <taxon>Fungi</taxon>
        <taxon>Dikarya</taxon>
        <taxon>Basidiomycota</taxon>
        <taxon>Agaricomycotina</taxon>
        <taxon>Agaricomycetes</taxon>
        <taxon>Agaricomycetidae</taxon>
        <taxon>Boletales</taxon>
        <taxon>Coniophorineae</taxon>
        <taxon>Serpulaceae</taxon>
        <taxon>Serpula</taxon>
    </lineage>
</organism>
<name>F8QBS0_SERL3</name>
<dbReference type="EMBL" id="GL945488">
    <property type="protein sequence ID" value="EGN94281.1"/>
    <property type="molecule type" value="Genomic_DNA"/>
</dbReference>
<evidence type="ECO:0000256" key="1">
    <source>
        <dbReference type="SAM" id="SignalP"/>
    </source>
</evidence>
<dbReference type="OMA" id="DCAPANN"/>
<keyword evidence="1" id="KW-0732">Signal</keyword>
<feature type="signal peptide" evidence="1">
    <location>
        <begin position="1"/>
        <end position="20"/>
    </location>
</feature>
<proteinExistence type="predicted"/>
<evidence type="ECO:0000313" key="2">
    <source>
        <dbReference type="EMBL" id="EGN94281.1"/>
    </source>
</evidence>
<sequence>MKFFAFALPLAATLLPLVNSAFVCENEKVVSTSYIGATKDVKSSFVSCSNSLVPSPQLASNASTNVCGANCTTNCFTPSGGGPDPNDCQVISNALLYETNNSVPTFNATLNTTGVYMQYQTCETFFLNQATTNLTYCNQDWAQVVEYVAFNCQATQNAHGGNCVADDQRWFIQVQTANATSSS</sequence>
<keyword evidence="3" id="KW-1185">Reference proteome</keyword>
<dbReference type="Proteomes" id="UP000008063">
    <property type="component" value="Unassembled WGS sequence"/>
</dbReference>
<dbReference type="HOGENOM" id="CLU_107676_0_0_1"/>
<feature type="chain" id="PRO_5003377123" evidence="1">
    <location>
        <begin position="21"/>
        <end position="183"/>
    </location>
</feature>
<dbReference type="InParanoid" id="F8QBS0"/>